<gene>
    <name evidence="2" type="ORF">SAMN05421835_11941</name>
</gene>
<evidence type="ECO:0000313" key="3">
    <source>
        <dbReference type="Proteomes" id="UP000199025"/>
    </source>
</evidence>
<dbReference type="Proteomes" id="UP000199025">
    <property type="component" value="Unassembled WGS sequence"/>
</dbReference>
<dbReference type="AlphaFoldDB" id="A0A1I3YYP0"/>
<sequence length="31" mass="3311">MSQTALTIASIAVLLGALVVALRALWGMRRK</sequence>
<organism evidence="2 3">
    <name type="scientific">Amycolatopsis sacchari</name>
    <dbReference type="NCBI Taxonomy" id="115433"/>
    <lineage>
        <taxon>Bacteria</taxon>
        <taxon>Bacillati</taxon>
        <taxon>Actinomycetota</taxon>
        <taxon>Actinomycetes</taxon>
        <taxon>Pseudonocardiales</taxon>
        <taxon>Pseudonocardiaceae</taxon>
        <taxon>Amycolatopsis</taxon>
    </lineage>
</organism>
<keyword evidence="1" id="KW-0472">Membrane</keyword>
<evidence type="ECO:0000256" key="1">
    <source>
        <dbReference type="SAM" id="Phobius"/>
    </source>
</evidence>
<evidence type="ECO:0000313" key="2">
    <source>
        <dbReference type="EMBL" id="SFK36469.1"/>
    </source>
</evidence>
<accession>A0A1I3YYP0</accession>
<keyword evidence="1" id="KW-0812">Transmembrane</keyword>
<proteinExistence type="predicted"/>
<keyword evidence="3" id="KW-1185">Reference proteome</keyword>
<protein>
    <submittedName>
        <fullName evidence="2">Uncharacterized protein</fullName>
    </submittedName>
</protein>
<reference evidence="2 3" key="1">
    <citation type="submission" date="2016-10" db="EMBL/GenBank/DDBJ databases">
        <authorList>
            <person name="de Groot N.N."/>
        </authorList>
    </citation>
    <scope>NUCLEOTIDE SEQUENCE [LARGE SCALE GENOMIC DNA]</scope>
    <source>
        <strain evidence="2 3">DSM 44468</strain>
    </source>
</reference>
<dbReference type="EMBL" id="FORP01000019">
    <property type="protein sequence ID" value="SFK36469.1"/>
    <property type="molecule type" value="Genomic_DNA"/>
</dbReference>
<name>A0A1I3YYP0_9PSEU</name>
<keyword evidence="1" id="KW-1133">Transmembrane helix</keyword>
<feature type="transmembrane region" description="Helical" evidence="1">
    <location>
        <begin position="6"/>
        <end position="26"/>
    </location>
</feature>